<dbReference type="EMBL" id="QGNW01000027">
    <property type="protein sequence ID" value="RVX12524.1"/>
    <property type="molecule type" value="Genomic_DNA"/>
</dbReference>
<sequence>MFTSWASGALDPESRSSGNLVTSVKRGVWAMIAVFLAYCLLQAPST</sequence>
<evidence type="ECO:0000313" key="1">
    <source>
        <dbReference type="EMBL" id="RVX12524.1"/>
    </source>
</evidence>
<comment type="caution">
    <text evidence="1">The sequence shown here is derived from an EMBL/GenBank/DDBJ whole genome shotgun (WGS) entry which is preliminary data.</text>
</comment>
<organism evidence="1 2">
    <name type="scientific">Vitis vinifera</name>
    <name type="common">Grape</name>
    <dbReference type="NCBI Taxonomy" id="29760"/>
    <lineage>
        <taxon>Eukaryota</taxon>
        <taxon>Viridiplantae</taxon>
        <taxon>Streptophyta</taxon>
        <taxon>Embryophyta</taxon>
        <taxon>Tracheophyta</taxon>
        <taxon>Spermatophyta</taxon>
        <taxon>Magnoliopsida</taxon>
        <taxon>eudicotyledons</taxon>
        <taxon>Gunneridae</taxon>
        <taxon>Pentapetalae</taxon>
        <taxon>rosids</taxon>
        <taxon>Vitales</taxon>
        <taxon>Vitaceae</taxon>
        <taxon>Viteae</taxon>
        <taxon>Vitis</taxon>
    </lineage>
</organism>
<gene>
    <name evidence="1" type="primary">PSS1_0</name>
    <name evidence="1" type="ORF">CK203_011702</name>
</gene>
<accession>A0A438JU75</accession>
<dbReference type="AlphaFoldDB" id="A0A438JU75"/>
<keyword evidence="1" id="KW-0808">Transferase</keyword>
<name>A0A438JU75_VITVI</name>
<protein>
    <submittedName>
        <fullName evidence="1">CDP-diacylglycerol--serine O-phosphatidyltransferase 1</fullName>
    </submittedName>
</protein>
<dbReference type="GO" id="GO:0016740">
    <property type="term" value="F:transferase activity"/>
    <property type="evidence" value="ECO:0007669"/>
    <property type="project" value="UniProtKB-KW"/>
</dbReference>
<reference evidence="1 2" key="1">
    <citation type="journal article" date="2018" name="PLoS Genet.">
        <title>Population sequencing reveals clonal diversity and ancestral inbreeding in the grapevine cultivar Chardonnay.</title>
        <authorList>
            <person name="Roach M.J."/>
            <person name="Johnson D.L."/>
            <person name="Bohlmann J."/>
            <person name="van Vuuren H.J."/>
            <person name="Jones S.J."/>
            <person name="Pretorius I.S."/>
            <person name="Schmidt S.A."/>
            <person name="Borneman A.R."/>
        </authorList>
    </citation>
    <scope>NUCLEOTIDE SEQUENCE [LARGE SCALE GENOMIC DNA]</scope>
    <source>
        <strain evidence="2">cv. Chardonnay</strain>
        <tissue evidence="1">Leaf</tissue>
    </source>
</reference>
<dbReference type="Proteomes" id="UP000288805">
    <property type="component" value="Unassembled WGS sequence"/>
</dbReference>
<proteinExistence type="predicted"/>
<evidence type="ECO:0000313" key="2">
    <source>
        <dbReference type="Proteomes" id="UP000288805"/>
    </source>
</evidence>